<protein>
    <recommendedName>
        <fullName evidence="4">HicA toxin of toxin-antitoxin</fullName>
    </recommendedName>
</protein>
<name>A0A450SGA1_9GAMM</name>
<evidence type="ECO:0000313" key="3">
    <source>
        <dbReference type="EMBL" id="VFK09262.1"/>
    </source>
</evidence>
<dbReference type="AlphaFoldDB" id="A0A450SGA1"/>
<proteinExistence type="predicted"/>
<dbReference type="EMBL" id="CAADFL010000100">
    <property type="protein sequence ID" value="VFK09262.1"/>
    <property type="molecule type" value="Genomic_DNA"/>
</dbReference>
<evidence type="ECO:0000313" key="2">
    <source>
        <dbReference type="EMBL" id="VFJ52284.1"/>
    </source>
</evidence>
<dbReference type="SUPFAM" id="SSF54786">
    <property type="entry name" value="YcfA/nrd intein domain"/>
    <property type="match status" value="1"/>
</dbReference>
<dbReference type="EMBL" id="CAADEZ010000097">
    <property type="protein sequence ID" value="VFJ52028.1"/>
    <property type="molecule type" value="Genomic_DNA"/>
</dbReference>
<organism evidence="1">
    <name type="scientific">Candidatus Kentrum sp. FM</name>
    <dbReference type="NCBI Taxonomy" id="2126340"/>
    <lineage>
        <taxon>Bacteria</taxon>
        <taxon>Pseudomonadati</taxon>
        <taxon>Pseudomonadota</taxon>
        <taxon>Gammaproteobacteria</taxon>
        <taxon>Candidatus Kentrum</taxon>
    </lineage>
</organism>
<gene>
    <name evidence="1" type="ORF">BECKFM1743A_GA0114220_100977</name>
    <name evidence="3" type="ORF">BECKFM1743B_GA0114221_101007</name>
    <name evidence="2" type="ORF">BECKFM1743C_GA0114222_101077</name>
</gene>
<sequence length="63" mass="7043">MGSCAKRQYLIAVLQRSGCVRLRHGKKHGIYHNPESGASEPVPRHGEINEHLAKRIIRNLTAS</sequence>
<reference evidence="1" key="1">
    <citation type="submission" date="2019-02" db="EMBL/GenBank/DDBJ databases">
        <authorList>
            <person name="Gruber-Vodicka R. H."/>
            <person name="Seah K. B. B."/>
        </authorList>
    </citation>
    <scope>NUCLEOTIDE SEQUENCE</scope>
    <source>
        <strain evidence="1">BECK_BZ163</strain>
        <strain evidence="3">BECK_BZ164</strain>
        <strain evidence="2">BECK_BZ165</strain>
    </source>
</reference>
<evidence type="ECO:0008006" key="4">
    <source>
        <dbReference type="Google" id="ProtNLM"/>
    </source>
</evidence>
<accession>A0A450SGA1</accession>
<dbReference type="Gene3D" id="3.30.920.30">
    <property type="entry name" value="Hypothetical protein"/>
    <property type="match status" value="1"/>
</dbReference>
<dbReference type="EMBL" id="CAADFA010000107">
    <property type="protein sequence ID" value="VFJ52284.1"/>
    <property type="molecule type" value="Genomic_DNA"/>
</dbReference>
<evidence type="ECO:0000313" key="1">
    <source>
        <dbReference type="EMBL" id="VFJ52028.1"/>
    </source>
</evidence>
<dbReference type="InterPro" id="IPR038570">
    <property type="entry name" value="HicA_sf"/>
</dbReference>